<evidence type="ECO:0000259" key="6">
    <source>
        <dbReference type="PROSITE" id="PS51755"/>
    </source>
</evidence>
<dbReference type="InterPro" id="IPR016032">
    <property type="entry name" value="Sig_transdc_resp-reg_C-effctor"/>
</dbReference>
<dbReference type="EMBL" id="JAROAV010000037">
    <property type="protein sequence ID" value="MDF8265614.1"/>
    <property type="molecule type" value="Genomic_DNA"/>
</dbReference>
<dbReference type="Pfam" id="PF03704">
    <property type="entry name" value="BTAD"/>
    <property type="match status" value="1"/>
</dbReference>
<dbReference type="Pfam" id="PF00486">
    <property type="entry name" value="Trans_reg_C"/>
    <property type="match status" value="1"/>
</dbReference>
<evidence type="ECO:0000313" key="7">
    <source>
        <dbReference type="EMBL" id="MDF8265614.1"/>
    </source>
</evidence>
<evidence type="ECO:0000256" key="1">
    <source>
        <dbReference type="ARBA" id="ARBA00005820"/>
    </source>
</evidence>
<gene>
    <name evidence="7" type="ORF">P4R38_15300</name>
</gene>
<dbReference type="PANTHER" id="PTHR35807:SF1">
    <property type="entry name" value="TRANSCRIPTIONAL REGULATOR REDD"/>
    <property type="match status" value="1"/>
</dbReference>
<dbReference type="InterPro" id="IPR041664">
    <property type="entry name" value="AAA_16"/>
</dbReference>
<evidence type="ECO:0000256" key="3">
    <source>
        <dbReference type="ARBA" id="ARBA00023125"/>
    </source>
</evidence>
<dbReference type="SMART" id="SM00862">
    <property type="entry name" value="Trans_reg_C"/>
    <property type="match status" value="1"/>
</dbReference>
<dbReference type="InterPro" id="IPR027417">
    <property type="entry name" value="P-loop_NTPase"/>
</dbReference>
<organism evidence="7 8">
    <name type="scientific">Luteipulveratus flavus</name>
    <dbReference type="NCBI Taxonomy" id="3031728"/>
    <lineage>
        <taxon>Bacteria</taxon>
        <taxon>Bacillati</taxon>
        <taxon>Actinomycetota</taxon>
        <taxon>Actinomycetes</taxon>
        <taxon>Micrococcales</taxon>
        <taxon>Dermacoccaceae</taxon>
        <taxon>Luteipulveratus</taxon>
    </lineage>
</organism>
<comment type="caution">
    <text evidence="7">The sequence shown here is derived from an EMBL/GenBank/DDBJ whole genome shotgun (WGS) entry which is preliminary data.</text>
</comment>
<dbReference type="SUPFAM" id="SSF48452">
    <property type="entry name" value="TPR-like"/>
    <property type="match status" value="3"/>
</dbReference>
<dbReference type="Pfam" id="PF13191">
    <property type="entry name" value="AAA_16"/>
    <property type="match status" value="1"/>
</dbReference>
<dbReference type="Proteomes" id="UP001528912">
    <property type="component" value="Unassembled WGS sequence"/>
</dbReference>
<dbReference type="InterPro" id="IPR036388">
    <property type="entry name" value="WH-like_DNA-bd_sf"/>
</dbReference>
<dbReference type="PROSITE" id="PS51755">
    <property type="entry name" value="OMPR_PHOB"/>
    <property type="match status" value="1"/>
</dbReference>
<dbReference type="PRINTS" id="PR00364">
    <property type="entry name" value="DISEASERSIST"/>
</dbReference>
<comment type="similarity">
    <text evidence="1">Belongs to the AfsR/DnrI/RedD regulatory family.</text>
</comment>
<feature type="domain" description="OmpR/PhoB-type" evidence="6">
    <location>
        <begin position="1"/>
        <end position="98"/>
    </location>
</feature>
<dbReference type="InterPro" id="IPR005158">
    <property type="entry name" value="BTAD"/>
</dbReference>
<accession>A0ABT6CC39</accession>
<name>A0ABT6CC39_9MICO</name>
<evidence type="ECO:0000256" key="4">
    <source>
        <dbReference type="ARBA" id="ARBA00023163"/>
    </source>
</evidence>
<feature type="DNA-binding region" description="OmpR/PhoB-type" evidence="5">
    <location>
        <begin position="1"/>
        <end position="98"/>
    </location>
</feature>
<proteinExistence type="inferred from homology"/>
<dbReference type="PANTHER" id="PTHR35807">
    <property type="entry name" value="TRANSCRIPTIONAL REGULATOR REDD-RELATED"/>
    <property type="match status" value="1"/>
</dbReference>
<dbReference type="SUPFAM" id="SSF46894">
    <property type="entry name" value="C-terminal effector domain of the bipartite response regulators"/>
    <property type="match status" value="1"/>
</dbReference>
<keyword evidence="4" id="KW-0804">Transcription</keyword>
<keyword evidence="2" id="KW-0805">Transcription regulation</keyword>
<dbReference type="Gene3D" id="3.40.50.300">
    <property type="entry name" value="P-loop containing nucleotide triphosphate hydrolases"/>
    <property type="match status" value="1"/>
</dbReference>
<dbReference type="RefSeq" id="WP_277192927.1">
    <property type="nucleotide sequence ID" value="NZ_JAROAV010000037.1"/>
</dbReference>
<evidence type="ECO:0000313" key="8">
    <source>
        <dbReference type="Proteomes" id="UP001528912"/>
    </source>
</evidence>
<dbReference type="InterPro" id="IPR001867">
    <property type="entry name" value="OmpR/PhoB-type_DNA-bd"/>
</dbReference>
<dbReference type="SMART" id="SM00382">
    <property type="entry name" value="AAA"/>
    <property type="match status" value="1"/>
</dbReference>
<reference evidence="7 8" key="1">
    <citation type="submission" date="2023-03" db="EMBL/GenBank/DDBJ databases">
        <title>YIM 133296 draft genome.</title>
        <authorList>
            <person name="Xiong L."/>
        </authorList>
    </citation>
    <scope>NUCLEOTIDE SEQUENCE [LARGE SCALE GENOMIC DNA]</scope>
    <source>
        <strain evidence="7 8">YIM 133296</strain>
    </source>
</reference>
<protein>
    <submittedName>
        <fullName evidence="7">BTAD domain-containing putative transcriptional regulator</fullName>
    </submittedName>
</protein>
<dbReference type="InterPro" id="IPR051677">
    <property type="entry name" value="AfsR-DnrI-RedD_regulator"/>
</dbReference>
<dbReference type="InterPro" id="IPR011990">
    <property type="entry name" value="TPR-like_helical_dom_sf"/>
</dbReference>
<dbReference type="Gene3D" id="1.25.40.10">
    <property type="entry name" value="Tetratricopeptide repeat domain"/>
    <property type="match status" value="3"/>
</dbReference>
<dbReference type="CDD" id="cd15831">
    <property type="entry name" value="BTAD"/>
    <property type="match status" value="1"/>
</dbReference>
<evidence type="ECO:0000256" key="5">
    <source>
        <dbReference type="PROSITE-ProRule" id="PRU01091"/>
    </source>
</evidence>
<dbReference type="SUPFAM" id="SSF52540">
    <property type="entry name" value="P-loop containing nucleoside triphosphate hydrolases"/>
    <property type="match status" value="1"/>
</dbReference>
<dbReference type="InterPro" id="IPR003593">
    <property type="entry name" value="AAA+_ATPase"/>
</dbReference>
<sequence length="975" mass="105672">MIGVRVMRIGVLGPVEVSDGAGWQRIGGTKCRAVLAALVAQTPSVVSIDALTDEVWGASPPKTASTQIHGYVLRLRRLLGDRDGRVLVTAPPGYRLAVPPGELDSEVMSTQLEEGASLLRAGHPSAAATVLTAALAQWRGQPYADVPQSALVHPSVERLRERRLALVEACFEAEIGAGRSREVIGAIRDHVGEHPLRELPWQQLMLALHHCGRQAEALQEYQRLRRVLRTELGVEPCAAVQELHRQILAGEVVDPAPDPRPSPRQPSTPTQAVFQLPADVADFTGRRGELGRLVDLASPADDTGPPSVVVVTGAPGTGKSALALHAARELTDRFPDGQLYLDLAGTSDAPREASALLAEILGSLGVSGRALPDEPAARSSLLRSLLADRRMLLLVDDAGSAEQVRPLIPPNGRSALVVTTRRLLTDLPAARHVPLDPLDPASAYELLGRIVGRERVAREPDAARDIVRACGYLPLSIRVAGGKLVGRPHWSLAVLRARLEDESRRLSELKLGDLDVRSSVDLSLRMLPDEACRAFGLLGLLGPNDLPGWVVGPLLDRDHADDVLDALVDANLVSLVSTDAHGQPRYRLHDLLRVRAVEWCRHLDTEELRAAVERVLATWLHLVEGARRSLPPSPFHPPRGPAVRRPLPAHTVTQHVTDPFSWLDAERGTLLAAVGLAADWGLSDAAWELAAGLSSYFDDRALLDDWRRSHEVALLATLDNRLAQAALLRGLSQVHLYRSELDDAARLAERSLRLYRSIGHRRGQATALAGLVSAHRICGRPSVAFELLNQALELADDTDRAFRAHLHCSGGMILLAQERHSEAWRWFRTALVMAREEGDAHREAIVLRELSVLQHRSGDSTAALVALAEALSILTRLEDERCVAFALGRRATIHVDLGAVDDACADLTRAAETFHRNGTFADEAVSRRELASLEARRGNGAAARAQLRRSAELWAATGNDREAAASELALQALSA</sequence>
<evidence type="ECO:0000256" key="2">
    <source>
        <dbReference type="ARBA" id="ARBA00023015"/>
    </source>
</evidence>
<keyword evidence="8" id="KW-1185">Reference proteome</keyword>
<keyword evidence="3 5" id="KW-0238">DNA-binding</keyword>
<dbReference type="Gene3D" id="1.10.10.10">
    <property type="entry name" value="Winged helix-like DNA-binding domain superfamily/Winged helix DNA-binding domain"/>
    <property type="match status" value="1"/>
</dbReference>
<dbReference type="SMART" id="SM01043">
    <property type="entry name" value="BTAD"/>
    <property type="match status" value="1"/>
</dbReference>